<gene>
    <name evidence="2" type="ORF">APORC_1417</name>
</gene>
<feature type="compositionally biased region" description="Polar residues" evidence="1">
    <location>
        <begin position="1"/>
        <end position="15"/>
    </location>
</feature>
<dbReference type="RefSeq" id="WP_165595719.1">
    <property type="nucleotide sequence ID" value="NZ_CP036246.2"/>
</dbReference>
<evidence type="ECO:0000256" key="1">
    <source>
        <dbReference type="SAM" id="MobiDB-lite"/>
    </source>
</evidence>
<evidence type="ECO:0000313" key="2">
    <source>
        <dbReference type="EMBL" id="QEP41001.1"/>
    </source>
</evidence>
<reference evidence="2 3" key="1">
    <citation type="submission" date="2019-09" db="EMBL/GenBank/DDBJ databases">
        <title>Complete genome sequencing of four Arcobacter species reveals a diverse suite of mobile elements.</title>
        <authorList>
            <person name="Miller W.G."/>
            <person name="Yee E."/>
            <person name="Bono J.L."/>
        </authorList>
    </citation>
    <scope>NUCLEOTIDE SEQUENCE [LARGE SCALE GENOMIC DNA]</scope>
    <source>
        <strain evidence="2 3">CCUG 56899</strain>
    </source>
</reference>
<protein>
    <submittedName>
        <fullName evidence="2">Uncharacterized protein</fullName>
    </submittedName>
</protein>
<name>A0A5C2HI69_9BACT</name>
<sequence>MKKTIANTNKHFSSASKKKNMIVNSVHSSAKVEGSTITKKELKEHYKLIHS</sequence>
<accession>A0A5C2HI69</accession>
<reference evidence="2 3" key="2">
    <citation type="submission" date="2019-09" db="EMBL/GenBank/DDBJ databases">
        <title>Taxonomic note: a critical rebuttal of the proposed division of the genus Arcobacter into six genera, emended descriptions of Arcobacter anaerophilus and the genus Arcobacter, and an assessment of genus-level boundaries for Epsilonproteobacteria using in silico genomic comparator tools.</title>
        <authorList>
            <person name="On S.L.W."/>
            <person name="Miller W.G."/>
            <person name="Biggs P."/>
            <person name="Cornelius A."/>
            <person name="Vandamme P."/>
        </authorList>
    </citation>
    <scope>NUCLEOTIDE SEQUENCE [LARGE SCALE GENOMIC DNA]</scope>
    <source>
        <strain evidence="2 3">CCUG 56899</strain>
    </source>
</reference>
<feature type="region of interest" description="Disordered" evidence="1">
    <location>
        <begin position="1"/>
        <end position="20"/>
    </location>
</feature>
<organism evidence="2 3">
    <name type="scientific">Arcobacter porcinus</name>
    <dbReference type="NCBI Taxonomy" id="1935204"/>
    <lineage>
        <taxon>Bacteria</taxon>
        <taxon>Pseudomonadati</taxon>
        <taxon>Campylobacterota</taxon>
        <taxon>Epsilonproteobacteria</taxon>
        <taxon>Campylobacterales</taxon>
        <taxon>Arcobacteraceae</taxon>
        <taxon>Arcobacter</taxon>
    </lineage>
</organism>
<dbReference type="EMBL" id="CP036246">
    <property type="protein sequence ID" value="QEP41001.1"/>
    <property type="molecule type" value="Genomic_DNA"/>
</dbReference>
<dbReference type="Proteomes" id="UP000322644">
    <property type="component" value="Chromosome"/>
</dbReference>
<proteinExistence type="predicted"/>
<dbReference type="KEGG" id="apoc:APORC_1417"/>
<evidence type="ECO:0000313" key="3">
    <source>
        <dbReference type="Proteomes" id="UP000322644"/>
    </source>
</evidence>
<dbReference type="AlphaFoldDB" id="A0A5C2HI69"/>